<evidence type="ECO:0000256" key="4">
    <source>
        <dbReference type="PROSITE-ProRule" id="PRU00409"/>
    </source>
</evidence>
<accession>A0A1C4Z909</accession>
<evidence type="ECO:0000256" key="3">
    <source>
        <dbReference type="ARBA" id="ARBA00022840"/>
    </source>
</evidence>
<keyword evidence="3 4" id="KW-0067">ATP-binding</keyword>
<sequence>MRILILHRITDDIIRYADGLDFDAHEVTFIGTAERMATLPARLPGTRIERPGTGATETEVVTALAGQPRPDLVIAQSEFDLIAAARIREALGVPGPREADVLPVRDKVMMKAAASRAGLRVPRYLPLTSALAGAAIPWSGRTVLKPLDGASSQGVRVFDTAEAALAAVRHDGLPSEADPSGFEIEEFVGGPIIHVDGLAVDGTPVTLQASRYVGTCLGYAEGSPLGSVQTDAPPAVVEWTTACLQAVGITTSLFHLEGIETPDGLVFLEVASRFGGAGVADTFELATGVHMPSVQLRALSTSGASAPEARDAGPDARYGWFIFPGHTLGGRFCTIKGADEFQHSPLTWRWVQRTEDEPVSQALSYAEYDVPIAGIVGPAPTAVLEQFLRDMFASIKVTAADKAANHV</sequence>
<gene>
    <name evidence="6" type="ORF">GA0070561_5092</name>
</gene>
<dbReference type="AlphaFoldDB" id="A0A1C4Z909"/>
<dbReference type="SUPFAM" id="SSF56059">
    <property type="entry name" value="Glutathione synthetase ATP-binding domain-like"/>
    <property type="match status" value="1"/>
</dbReference>
<protein>
    <submittedName>
        <fullName evidence="6">Biotin carboxylase</fullName>
    </submittedName>
</protein>
<dbReference type="GO" id="GO:0016874">
    <property type="term" value="F:ligase activity"/>
    <property type="evidence" value="ECO:0007669"/>
    <property type="project" value="UniProtKB-KW"/>
</dbReference>
<dbReference type="EMBL" id="FMCR01000005">
    <property type="protein sequence ID" value="SCF29439.1"/>
    <property type="molecule type" value="Genomic_DNA"/>
</dbReference>
<evidence type="ECO:0000313" key="7">
    <source>
        <dbReference type="Proteomes" id="UP000198864"/>
    </source>
</evidence>
<dbReference type="PROSITE" id="PS50975">
    <property type="entry name" value="ATP_GRASP"/>
    <property type="match status" value="1"/>
</dbReference>
<dbReference type="InterPro" id="IPR011761">
    <property type="entry name" value="ATP-grasp"/>
</dbReference>
<dbReference type="GO" id="GO:0005524">
    <property type="term" value="F:ATP binding"/>
    <property type="evidence" value="ECO:0007669"/>
    <property type="project" value="UniProtKB-UniRule"/>
</dbReference>
<evidence type="ECO:0000259" key="5">
    <source>
        <dbReference type="PROSITE" id="PS50975"/>
    </source>
</evidence>
<evidence type="ECO:0000256" key="1">
    <source>
        <dbReference type="ARBA" id="ARBA00022598"/>
    </source>
</evidence>
<dbReference type="PANTHER" id="PTHR43585">
    <property type="entry name" value="FUMIPYRROLE BIOSYNTHESIS PROTEIN C"/>
    <property type="match status" value="1"/>
</dbReference>
<dbReference type="Gene3D" id="3.40.50.20">
    <property type="match status" value="1"/>
</dbReference>
<dbReference type="InterPro" id="IPR052032">
    <property type="entry name" value="ATP-dep_AA_Ligase"/>
</dbReference>
<name>A0A1C4Z909_9ACTN</name>
<keyword evidence="2 4" id="KW-0547">Nucleotide-binding</keyword>
<dbReference type="Gene3D" id="3.30.470.20">
    <property type="entry name" value="ATP-grasp fold, B domain"/>
    <property type="match status" value="1"/>
</dbReference>
<evidence type="ECO:0000313" key="6">
    <source>
        <dbReference type="EMBL" id="SCF29439.1"/>
    </source>
</evidence>
<feature type="domain" description="ATP-grasp" evidence="5">
    <location>
        <begin position="111"/>
        <end position="300"/>
    </location>
</feature>
<reference evidence="6 7" key="1">
    <citation type="submission" date="2016-06" db="EMBL/GenBank/DDBJ databases">
        <authorList>
            <person name="Kjaerup R.B."/>
            <person name="Dalgaard T.S."/>
            <person name="Juul-Madsen H.R."/>
        </authorList>
    </citation>
    <scope>NUCLEOTIDE SEQUENCE [LARGE SCALE GENOMIC DNA]</scope>
    <source>
        <strain evidence="6 7">DSM 44871</strain>
    </source>
</reference>
<dbReference type="Proteomes" id="UP000198864">
    <property type="component" value="Unassembled WGS sequence"/>
</dbReference>
<keyword evidence="1" id="KW-0436">Ligase</keyword>
<organism evidence="6 7">
    <name type="scientific">Micromonospora saelicesensis</name>
    <dbReference type="NCBI Taxonomy" id="285676"/>
    <lineage>
        <taxon>Bacteria</taxon>
        <taxon>Bacillati</taxon>
        <taxon>Actinomycetota</taxon>
        <taxon>Actinomycetes</taxon>
        <taxon>Micromonosporales</taxon>
        <taxon>Micromonosporaceae</taxon>
        <taxon>Micromonospora</taxon>
    </lineage>
</organism>
<dbReference type="STRING" id="285676.GA0070561_5092"/>
<dbReference type="GO" id="GO:0046872">
    <property type="term" value="F:metal ion binding"/>
    <property type="evidence" value="ECO:0007669"/>
    <property type="project" value="InterPro"/>
</dbReference>
<proteinExistence type="predicted"/>
<evidence type="ECO:0000256" key="2">
    <source>
        <dbReference type="ARBA" id="ARBA00022741"/>
    </source>
</evidence>
<dbReference type="RefSeq" id="WP_208603841.1">
    <property type="nucleotide sequence ID" value="NZ_FMCR01000005.1"/>
</dbReference>
<dbReference type="PANTHER" id="PTHR43585:SF2">
    <property type="entry name" value="ATP-GRASP ENZYME FSQD"/>
    <property type="match status" value="1"/>
</dbReference>